<dbReference type="RefSeq" id="WP_263230713.1">
    <property type="nucleotide sequence ID" value="NZ_CP106793.1"/>
</dbReference>
<protein>
    <submittedName>
        <fullName evidence="1">Uncharacterized protein</fullName>
    </submittedName>
</protein>
<gene>
    <name evidence="1" type="ORF">N8I84_19410</name>
</gene>
<dbReference type="EMBL" id="CP106793">
    <property type="protein sequence ID" value="UXY20642.1"/>
    <property type="molecule type" value="Genomic_DNA"/>
</dbReference>
<accession>A0ABY6E304</accession>
<dbReference type="Proteomes" id="UP001061298">
    <property type="component" value="Chromosome"/>
</dbReference>
<name>A0ABY6E304_9ACTN</name>
<sequence length="91" mass="10068">MITMAVHEVTGATRPGGVLLALAVANELHAPMRRRVRTRPQPRPRTRPRVERAPEVAVPQVAVPQLMGLRMTAARPHRRKVPLSRLTAVMG</sequence>
<evidence type="ECO:0000313" key="1">
    <source>
        <dbReference type="EMBL" id="UXY20642.1"/>
    </source>
</evidence>
<proteinExistence type="predicted"/>
<evidence type="ECO:0000313" key="2">
    <source>
        <dbReference type="Proteomes" id="UP001061298"/>
    </source>
</evidence>
<organism evidence="1 2">
    <name type="scientific">Streptomyces cynarae</name>
    <dbReference type="NCBI Taxonomy" id="2981134"/>
    <lineage>
        <taxon>Bacteria</taxon>
        <taxon>Bacillati</taxon>
        <taxon>Actinomycetota</taxon>
        <taxon>Actinomycetes</taxon>
        <taxon>Kitasatosporales</taxon>
        <taxon>Streptomycetaceae</taxon>
        <taxon>Streptomyces</taxon>
    </lineage>
</organism>
<reference evidence="1" key="1">
    <citation type="submission" date="2022-10" db="EMBL/GenBank/DDBJ databases">
        <authorList>
            <person name="Mo P."/>
        </authorList>
    </citation>
    <scope>NUCLEOTIDE SEQUENCE</scope>
    <source>
        <strain evidence="1">HUAS 13-4</strain>
    </source>
</reference>
<keyword evidence="2" id="KW-1185">Reference proteome</keyword>